<accession>A0A250X8P6</accession>
<evidence type="ECO:0000256" key="4">
    <source>
        <dbReference type="ARBA" id="ARBA00022692"/>
    </source>
</evidence>
<evidence type="ECO:0000256" key="6">
    <source>
        <dbReference type="ARBA" id="ARBA00022824"/>
    </source>
</evidence>
<comment type="subcellular location">
    <subcellularLocation>
        <location evidence="1">Endoplasmic reticulum membrane</location>
        <topology evidence="1">Single-pass type I membrane protein</topology>
    </subcellularLocation>
</comment>
<evidence type="ECO:0000256" key="9">
    <source>
        <dbReference type="SAM" id="MobiDB-lite"/>
    </source>
</evidence>
<evidence type="ECO:0000256" key="8">
    <source>
        <dbReference type="ARBA" id="ARBA00023136"/>
    </source>
</evidence>
<proteinExistence type="inferred from homology"/>
<keyword evidence="12" id="KW-1185">Reference proteome</keyword>
<name>A0A250X8P6_9CHLO</name>
<feature type="region of interest" description="Disordered" evidence="9">
    <location>
        <begin position="149"/>
        <end position="209"/>
    </location>
</feature>
<protein>
    <recommendedName>
        <fullName evidence="3">ER membrane protein complex subunit 10</fullName>
    </recommendedName>
</protein>
<dbReference type="CDD" id="cd22209">
    <property type="entry name" value="EMC10"/>
    <property type="match status" value="1"/>
</dbReference>
<dbReference type="Proteomes" id="UP000232323">
    <property type="component" value="Unassembled WGS sequence"/>
</dbReference>
<dbReference type="EMBL" id="BEGY01000042">
    <property type="protein sequence ID" value="GAX79445.1"/>
    <property type="molecule type" value="Genomic_DNA"/>
</dbReference>
<organism evidence="11 12">
    <name type="scientific">Chlamydomonas eustigma</name>
    <dbReference type="NCBI Taxonomy" id="1157962"/>
    <lineage>
        <taxon>Eukaryota</taxon>
        <taxon>Viridiplantae</taxon>
        <taxon>Chlorophyta</taxon>
        <taxon>core chlorophytes</taxon>
        <taxon>Chlorophyceae</taxon>
        <taxon>CS clade</taxon>
        <taxon>Chlamydomonadales</taxon>
        <taxon>Chlamydomonadaceae</taxon>
        <taxon>Chlamydomonas</taxon>
    </lineage>
</organism>
<reference evidence="11 12" key="1">
    <citation type="submission" date="2017-08" db="EMBL/GenBank/DDBJ databases">
        <title>Acidophilic green algal genome provides insights into adaptation to an acidic environment.</title>
        <authorList>
            <person name="Hirooka S."/>
            <person name="Hirose Y."/>
            <person name="Kanesaki Y."/>
            <person name="Higuchi S."/>
            <person name="Fujiwara T."/>
            <person name="Onuma R."/>
            <person name="Era A."/>
            <person name="Ohbayashi R."/>
            <person name="Uzuka A."/>
            <person name="Nozaki H."/>
            <person name="Yoshikawa H."/>
            <person name="Miyagishima S.Y."/>
        </authorList>
    </citation>
    <scope>NUCLEOTIDE SEQUENCE [LARGE SCALE GENOMIC DNA]</scope>
    <source>
        <strain evidence="11 12">NIES-2499</strain>
    </source>
</reference>
<dbReference type="STRING" id="1157962.A0A250X8P6"/>
<sequence length="263" mass="27655">MRRLLVLSLVLYSLHGLRAESLKYDFEHSIDGGNTFSLAGSISLDHGIAHMERELSSQSVSSQLQKLVEADGFYVVRIPTGRSERYVSAAVRASCLATASDLSERLSLLLDAHGGLMSMTYSTDTYPCRGSSTPSLPAHSVVSVQQPIDGPMVISSPSSSMEEALPSFPGEGSSGGSSPTSRPRGQPPQSAGQQQQQQQGAAGAAGQVGVAAPEEKTWWQKNWLMAIGVGMAVMNILGNLAKTAQQPQQAAGPSTGTRGAAQR</sequence>
<dbReference type="PANTHER" id="PTHR21397">
    <property type="entry name" value="CHROMATIN COMPLEXES SUBUNIT BAP18-RELATED"/>
    <property type="match status" value="1"/>
</dbReference>
<keyword evidence="6" id="KW-0256">Endoplasmic reticulum</keyword>
<evidence type="ECO:0000256" key="5">
    <source>
        <dbReference type="ARBA" id="ARBA00022729"/>
    </source>
</evidence>
<evidence type="ECO:0000256" key="1">
    <source>
        <dbReference type="ARBA" id="ARBA00004115"/>
    </source>
</evidence>
<feature type="compositionally biased region" description="Polar residues" evidence="9">
    <location>
        <begin position="243"/>
        <end position="257"/>
    </location>
</feature>
<feature type="compositionally biased region" description="Low complexity" evidence="9">
    <location>
        <begin position="166"/>
        <end position="209"/>
    </location>
</feature>
<evidence type="ECO:0000256" key="10">
    <source>
        <dbReference type="SAM" id="SignalP"/>
    </source>
</evidence>
<keyword evidence="5 10" id="KW-0732">Signal</keyword>
<evidence type="ECO:0000256" key="2">
    <source>
        <dbReference type="ARBA" id="ARBA00007695"/>
    </source>
</evidence>
<evidence type="ECO:0000313" key="12">
    <source>
        <dbReference type="Proteomes" id="UP000232323"/>
    </source>
</evidence>
<comment type="similarity">
    <text evidence="2">Belongs to the EMC10 family.</text>
</comment>
<comment type="caution">
    <text evidence="11">The sequence shown here is derived from an EMBL/GenBank/DDBJ whole genome shotgun (WGS) entry which is preliminary data.</text>
</comment>
<keyword evidence="8" id="KW-0472">Membrane</keyword>
<gene>
    <name evidence="11" type="ORF">CEUSTIGMA_g6886.t1</name>
</gene>
<dbReference type="GO" id="GO:0005789">
    <property type="term" value="C:endoplasmic reticulum membrane"/>
    <property type="evidence" value="ECO:0007669"/>
    <property type="project" value="UniProtKB-SubCell"/>
</dbReference>
<keyword evidence="7" id="KW-1133">Transmembrane helix</keyword>
<dbReference type="AlphaFoldDB" id="A0A250X8P6"/>
<feature type="chain" id="PRO_5012128762" description="ER membrane protein complex subunit 10" evidence="10">
    <location>
        <begin position="20"/>
        <end position="263"/>
    </location>
</feature>
<dbReference type="PANTHER" id="PTHR21397:SF4">
    <property type="entry name" value="ER MEMBRANE PROTEIN COMPLEX SUBUNIT 10"/>
    <property type="match status" value="1"/>
</dbReference>
<evidence type="ECO:0000256" key="3">
    <source>
        <dbReference type="ARBA" id="ARBA00020105"/>
    </source>
</evidence>
<evidence type="ECO:0000256" key="7">
    <source>
        <dbReference type="ARBA" id="ARBA00022989"/>
    </source>
</evidence>
<dbReference type="Pfam" id="PF21203">
    <property type="entry name" value="ECM10"/>
    <property type="match status" value="1"/>
</dbReference>
<feature type="region of interest" description="Disordered" evidence="9">
    <location>
        <begin position="243"/>
        <end position="263"/>
    </location>
</feature>
<keyword evidence="4" id="KW-0812">Transmembrane</keyword>
<evidence type="ECO:0000313" key="11">
    <source>
        <dbReference type="EMBL" id="GAX79445.1"/>
    </source>
</evidence>
<feature type="signal peptide" evidence="10">
    <location>
        <begin position="1"/>
        <end position="19"/>
    </location>
</feature>